<evidence type="ECO:0000313" key="2">
    <source>
        <dbReference type="Proteomes" id="UP001432046"/>
    </source>
</evidence>
<reference evidence="1" key="2">
    <citation type="submission" date="2024-03" db="EMBL/GenBank/DDBJ databases">
        <authorList>
            <person name="Bromfield E.S.P."/>
            <person name="Cloutier S."/>
        </authorList>
    </citation>
    <scope>NUCLEOTIDE SEQUENCE</scope>
    <source>
        <strain evidence="1">5S5</strain>
    </source>
</reference>
<accession>A0ABZ2P3A5</accession>
<dbReference type="EMBL" id="CP147711">
    <property type="protein sequence ID" value="WXC81720.1"/>
    <property type="molecule type" value="Genomic_DNA"/>
</dbReference>
<sequence length="95" mass="11097">MPEFKDYNRLVSRAQPHRDRVNAIINEMRSIKAETADGRRAKVSVLLNCVMSREWLKADDKAEWEIKQAREFLFELVRASRVSSCASSSRRRWAA</sequence>
<dbReference type="Proteomes" id="UP001432046">
    <property type="component" value="Chromosome"/>
</dbReference>
<evidence type="ECO:0000313" key="1">
    <source>
        <dbReference type="EMBL" id="WXC81720.1"/>
    </source>
</evidence>
<name>A0ABZ2P3A5_9BRAD</name>
<dbReference type="RefSeq" id="WP_338821972.1">
    <property type="nucleotide sequence ID" value="NZ_CP147708.1"/>
</dbReference>
<gene>
    <name evidence="1" type="ORF">WDK88_08955</name>
</gene>
<protein>
    <submittedName>
        <fullName evidence="1">Uncharacterized protein</fullName>
    </submittedName>
</protein>
<keyword evidence="2" id="KW-1185">Reference proteome</keyword>
<organism evidence="1 2">
    <name type="scientific">Bradyrhizobium septentrionale</name>
    <dbReference type="NCBI Taxonomy" id="1404411"/>
    <lineage>
        <taxon>Bacteria</taxon>
        <taxon>Pseudomonadati</taxon>
        <taxon>Pseudomonadota</taxon>
        <taxon>Alphaproteobacteria</taxon>
        <taxon>Hyphomicrobiales</taxon>
        <taxon>Nitrobacteraceae</taxon>
        <taxon>Bradyrhizobium</taxon>
    </lineage>
</organism>
<proteinExistence type="predicted"/>
<reference evidence="1" key="1">
    <citation type="journal article" date="2021" name="Int. J. Syst. Evol. Microbiol.">
        <title>Bradyrhizobium septentrionale sp. nov. (sv. septentrionale) and Bradyrhizobium quebecense sp. nov. (sv. septentrionale) associated with legumes native to Canada possess rearranged symbiosis genes and numerous insertion sequences.</title>
        <authorList>
            <person name="Bromfield E.S.P."/>
            <person name="Cloutier S."/>
        </authorList>
    </citation>
    <scope>NUCLEOTIDE SEQUENCE</scope>
    <source>
        <strain evidence="1">5S5</strain>
    </source>
</reference>